<feature type="compositionally biased region" description="Polar residues" evidence="6">
    <location>
        <begin position="834"/>
        <end position="844"/>
    </location>
</feature>
<dbReference type="GO" id="GO:0007165">
    <property type="term" value="P:signal transduction"/>
    <property type="evidence" value="ECO:0007669"/>
    <property type="project" value="InterPro"/>
</dbReference>
<evidence type="ECO:0000256" key="1">
    <source>
        <dbReference type="ARBA" id="ARBA00004123"/>
    </source>
</evidence>
<feature type="region of interest" description="Disordered" evidence="6">
    <location>
        <begin position="538"/>
        <end position="603"/>
    </location>
</feature>
<feature type="coiled-coil region" evidence="5">
    <location>
        <begin position="173"/>
        <end position="237"/>
    </location>
</feature>
<dbReference type="EMBL" id="LSMT01000201">
    <property type="protein sequence ID" value="PFX23637.1"/>
    <property type="molecule type" value="Genomic_DNA"/>
</dbReference>
<feature type="compositionally biased region" description="Polar residues" evidence="6">
    <location>
        <begin position="621"/>
        <end position="638"/>
    </location>
</feature>
<feature type="compositionally biased region" description="Polar residues" evidence="6">
    <location>
        <begin position="362"/>
        <end position="380"/>
    </location>
</feature>
<dbReference type="SUPFAM" id="SSF54236">
    <property type="entry name" value="Ubiquitin-like"/>
    <property type="match status" value="1"/>
</dbReference>
<evidence type="ECO:0000256" key="3">
    <source>
        <dbReference type="ARBA" id="ARBA00023043"/>
    </source>
</evidence>
<gene>
    <name evidence="8" type="primary">Ppp1r13b</name>
    <name evidence="8" type="ORF">AWC38_SpisGene11789</name>
</gene>
<sequence length="844" mass="93757">MNPIPTPNGFTLTCGRDALWIVNNMAGAERRANRKSNYESVGSSKSVSNVPMKLRLKVYLDEGQQVAEIFVTQVTKCKDIVQRLQRQIQETDCYLIEVWQGCERLVPDSESIFSTLLEWGSDLDDVKFYLKPREEIPSYSQAVNGLSSPRVNGFKEETPLSRDVLLGGGRISVSELKEFAARQQQEIAAKEKELKAKQVQFMEMRRKSQNKPQNPFVQQLSAKADEQDQRLRQLRHAQDQTDSYKLSNGALAEELENVRSHFMEKEKELAIAVARVESLTQQLDKQRKGWSQATPSRQKTHQELELERLRKELMTRNELNHQQSVQIQSQKQLLAEKHKELFELDAQIDRHTNNIRQKRSQGNHISASNHHIVNGVTSPTDEPDFVEMDYSSLRSFSKRQNKTNNAESKSGNGSSPITSGSFRGRGRNARKLETLLEVEEEVSDGHVSNKSSTEDLTQGPGPPRASRVTELKSLFEAEAVASAKMASRFPSPARRVDPEGVEALPKLAGFDCLHAVGENRSDNGSDFFYCSSLKSKTSHENEEKQISTSQEEALEVSPLLEPKPEPASNGMESSSPSDGEDFSGNSSPLSSASSSSSSSNSSTSKAAVFAITGVVKKPRNFSPQSEKLQSQFSESFSPQRAPKGLPNGNKFENSRAQPEQPVRGVLTPKSNDGNSPLQARLVKSEGFSTKNENVGTLARPTVLDFSRSRMKPQQPVEESAQNNQMIGSKVEEQFSNPTEVESLATKLEEFNLRSTTPAASAQIGGDVGNDFKRTELKSMDSSVKSGKMQLSRLRYSTGTSVNSALLPQNVMENSESEKNAKDLSSKRNKKTALTDATRTNNMEN</sequence>
<feature type="region of interest" description="Disordered" evidence="6">
    <location>
        <begin position="357"/>
        <end position="426"/>
    </location>
</feature>
<accession>A0A2B4S4W1</accession>
<feature type="region of interest" description="Disordered" evidence="6">
    <location>
        <begin position="439"/>
        <end position="466"/>
    </location>
</feature>
<feature type="compositionally biased region" description="Low complexity" evidence="6">
    <location>
        <begin position="583"/>
        <end position="603"/>
    </location>
</feature>
<dbReference type="AlphaFoldDB" id="A0A2B4S4W1"/>
<keyword evidence="2" id="KW-0677">Repeat</keyword>
<dbReference type="InterPro" id="IPR029071">
    <property type="entry name" value="Ubiquitin-like_domsf"/>
</dbReference>
<keyword evidence="4" id="KW-0539">Nucleus</keyword>
<evidence type="ECO:0000256" key="2">
    <source>
        <dbReference type="ARBA" id="ARBA00022737"/>
    </source>
</evidence>
<dbReference type="GO" id="GO:0005634">
    <property type="term" value="C:nucleus"/>
    <property type="evidence" value="ECO:0007669"/>
    <property type="project" value="UniProtKB-SubCell"/>
</dbReference>
<feature type="domain" description="Ras-associating" evidence="7">
    <location>
        <begin position="56"/>
        <end position="135"/>
    </location>
</feature>
<feature type="compositionally biased region" description="Polar residues" evidence="6">
    <location>
        <begin position="668"/>
        <end position="677"/>
    </location>
</feature>
<evidence type="ECO:0000313" key="8">
    <source>
        <dbReference type="EMBL" id="PFX23637.1"/>
    </source>
</evidence>
<feature type="compositionally biased region" description="Basic and acidic residues" evidence="6">
    <location>
        <begin position="815"/>
        <end position="825"/>
    </location>
</feature>
<feature type="region of interest" description="Disordered" evidence="6">
    <location>
        <begin position="618"/>
        <end position="692"/>
    </location>
</feature>
<keyword evidence="3" id="KW-0040">ANK repeat</keyword>
<dbReference type="InterPro" id="IPR048945">
    <property type="entry name" value="RASSF8/10_RA"/>
</dbReference>
<evidence type="ECO:0000256" key="6">
    <source>
        <dbReference type="SAM" id="MobiDB-lite"/>
    </source>
</evidence>
<feature type="compositionally biased region" description="Polar residues" evidence="6">
    <location>
        <begin position="402"/>
        <end position="421"/>
    </location>
</feature>
<dbReference type="Proteomes" id="UP000225706">
    <property type="component" value="Unassembled WGS sequence"/>
</dbReference>
<dbReference type="PANTHER" id="PTHR24131:SF10">
    <property type="entry name" value="ANKYRIN-REPEAT, SH3-DOMAIN, AND PROLINE-RICH-REGION CONTAINING PROTEIN, ISOFORM B"/>
    <property type="match status" value="1"/>
</dbReference>
<comment type="caution">
    <text evidence="8">The sequence shown here is derived from an EMBL/GenBank/DDBJ whole genome shotgun (WGS) entry which is preliminary data.</text>
</comment>
<feature type="compositionally biased region" description="Polar residues" evidence="6">
    <location>
        <begin position="446"/>
        <end position="456"/>
    </location>
</feature>
<dbReference type="Gene3D" id="3.10.20.90">
    <property type="entry name" value="Phosphatidylinositol 3-kinase Catalytic Subunit, Chain A, domain 1"/>
    <property type="match status" value="1"/>
</dbReference>
<keyword evidence="5" id="KW-0175">Coiled coil</keyword>
<evidence type="ECO:0000313" key="9">
    <source>
        <dbReference type="Proteomes" id="UP000225706"/>
    </source>
</evidence>
<comment type="subcellular location">
    <subcellularLocation>
        <location evidence="1">Nucleus</location>
    </subcellularLocation>
</comment>
<proteinExistence type="predicted"/>
<feature type="region of interest" description="Disordered" evidence="6">
    <location>
        <begin position="804"/>
        <end position="844"/>
    </location>
</feature>
<reference evidence="9" key="1">
    <citation type="journal article" date="2017" name="bioRxiv">
        <title>Comparative analysis of the genomes of Stylophora pistillata and Acropora digitifera provides evidence for extensive differences between species of corals.</title>
        <authorList>
            <person name="Voolstra C.R."/>
            <person name="Li Y."/>
            <person name="Liew Y.J."/>
            <person name="Baumgarten S."/>
            <person name="Zoccola D."/>
            <person name="Flot J.-F."/>
            <person name="Tambutte S."/>
            <person name="Allemand D."/>
            <person name="Aranda M."/>
        </authorList>
    </citation>
    <scope>NUCLEOTIDE SEQUENCE [LARGE SCALE GENOMIC DNA]</scope>
</reference>
<feature type="compositionally biased region" description="Polar residues" evidence="6">
    <location>
        <begin position="804"/>
        <end position="813"/>
    </location>
</feature>
<dbReference type="GO" id="GO:0042981">
    <property type="term" value="P:regulation of apoptotic process"/>
    <property type="evidence" value="ECO:0007669"/>
    <property type="project" value="InterPro"/>
</dbReference>
<dbReference type="PANTHER" id="PTHR24131">
    <property type="entry name" value="APOPTOSIS-STIMULATING OF P53 PROTEIN"/>
    <property type="match status" value="1"/>
</dbReference>
<dbReference type="InterPro" id="IPR047163">
    <property type="entry name" value="ASPP1/2"/>
</dbReference>
<evidence type="ECO:0000256" key="4">
    <source>
        <dbReference type="ARBA" id="ARBA00023242"/>
    </source>
</evidence>
<dbReference type="OrthoDB" id="10038642at2759"/>
<organism evidence="8 9">
    <name type="scientific">Stylophora pistillata</name>
    <name type="common">Smooth cauliflower coral</name>
    <dbReference type="NCBI Taxonomy" id="50429"/>
    <lineage>
        <taxon>Eukaryota</taxon>
        <taxon>Metazoa</taxon>
        <taxon>Cnidaria</taxon>
        <taxon>Anthozoa</taxon>
        <taxon>Hexacorallia</taxon>
        <taxon>Scleractinia</taxon>
        <taxon>Astrocoeniina</taxon>
        <taxon>Pocilloporidae</taxon>
        <taxon>Stylophora</taxon>
    </lineage>
</organism>
<dbReference type="STRING" id="50429.A0A2B4S4W1"/>
<keyword evidence="9" id="KW-1185">Reference proteome</keyword>
<name>A0A2B4S4W1_STYPI</name>
<protein>
    <submittedName>
        <fullName evidence="8">Apoptosis-stimulating of p53 protein 1</fullName>
    </submittedName>
</protein>
<evidence type="ECO:0000256" key="5">
    <source>
        <dbReference type="SAM" id="Coils"/>
    </source>
</evidence>
<dbReference type="Pfam" id="PF21712">
    <property type="entry name" value="RASSF8-10_RA"/>
    <property type="match status" value="1"/>
</dbReference>
<evidence type="ECO:0000259" key="7">
    <source>
        <dbReference type="PROSITE" id="PS50200"/>
    </source>
</evidence>
<dbReference type="GO" id="GO:0002039">
    <property type="term" value="F:p53 binding"/>
    <property type="evidence" value="ECO:0007669"/>
    <property type="project" value="InterPro"/>
</dbReference>
<dbReference type="InterPro" id="IPR000159">
    <property type="entry name" value="RA_dom"/>
</dbReference>
<dbReference type="PROSITE" id="PS50200">
    <property type="entry name" value="RA"/>
    <property type="match status" value="1"/>
</dbReference>